<comment type="similarity">
    <text evidence="2">Belongs to the glycosyl hydrolase 13 family.</text>
</comment>
<dbReference type="FunFam" id="2.60.40.1180:FF:000007">
    <property type="entry name" value="Sucrose isomerase"/>
    <property type="match status" value="1"/>
</dbReference>
<dbReference type="Gene3D" id="2.60.40.1180">
    <property type="entry name" value="Golgi alpha-mannosidase II"/>
    <property type="match status" value="1"/>
</dbReference>
<dbReference type="GO" id="GO:0004558">
    <property type="term" value="F:alpha-1,4-glucosidase activity"/>
    <property type="evidence" value="ECO:0007669"/>
    <property type="project" value="UniProtKB-EC"/>
</dbReference>
<gene>
    <name evidence="11" type="ORF">PHISCL_09490</name>
</gene>
<dbReference type="Pfam" id="PF00128">
    <property type="entry name" value="Alpha-amylase"/>
    <property type="match status" value="1"/>
</dbReference>
<dbReference type="OrthoDB" id="1740265at2759"/>
<dbReference type="PANTHER" id="PTHR10357">
    <property type="entry name" value="ALPHA-AMYLASE FAMILY MEMBER"/>
    <property type="match status" value="1"/>
</dbReference>
<dbReference type="PANTHER" id="PTHR10357:SF232">
    <property type="entry name" value="GLYCOSYL HYDROLASE FAMILY 13 CATALYTIC DOMAIN-CONTAINING PROTEIN"/>
    <property type="match status" value="1"/>
</dbReference>
<dbReference type="AlphaFoldDB" id="A0A3A2ZJY5"/>
<proteinExistence type="inferred from homology"/>
<accession>A0A3A2ZJY5</accession>
<dbReference type="Gene3D" id="3.20.20.80">
    <property type="entry name" value="Glycosidases"/>
    <property type="match status" value="1"/>
</dbReference>
<dbReference type="FunFam" id="3.20.20.80:FF:000087">
    <property type="entry name" value="Oligo-1,6-glucosidase IMA1"/>
    <property type="match status" value="1"/>
</dbReference>
<dbReference type="GO" id="GO:0004574">
    <property type="term" value="F:oligo-1,6-glucosidase activity"/>
    <property type="evidence" value="ECO:0007669"/>
    <property type="project" value="TreeGrafter"/>
</dbReference>
<organism evidence="11 12">
    <name type="scientific">Aspergillus sclerotialis</name>
    <dbReference type="NCBI Taxonomy" id="2070753"/>
    <lineage>
        <taxon>Eukaryota</taxon>
        <taxon>Fungi</taxon>
        <taxon>Dikarya</taxon>
        <taxon>Ascomycota</taxon>
        <taxon>Pezizomycotina</taxon>
        <taxon>Eurotiomycetes</taxon>
        <taxon>Eurotiomycetidae</taxon>
        <taxon>Eurotiales</taxon>
        <taxon>Aspergillaceae</taxon>
        <taxon>Aspergillus</taxon>
        <taxon>Aspergillus subgen. Polypaecilum</taxon>
    </lineage>
</organism>
<dbReference type="GO" id="GO:0004575">
    <property type="term" value="F:sucrose alpha-glucosidase activity"/>
    <property type="evidence" value="ECO:0007669"/>
    <property type="project" value="TreeGrafter"/>
</dbReference>
<keyword evidence="6" id="KW-0462">Maltose metabolism</keyword>
<comment type="catalytic activity">
    <reaction evidence="1">
        <text>Hydrolysis of terminal, non-reducing (1-&gt;4)-linked alpha-D-glucose residues with release of alpha-D-glucose.</text>
        <dbReference type="EC" id="3.2.1.20"/>
    </reaction>
</comment>
<dbReference type="EMBL" id="MVGC01000609">
    <property type="protein sequence ID" value="RJE18175.1"/>
    <property type="molecule type" value="Genomic_DNA"/>
</dbReference>
<sequence>MAKSGHINTTHRAWWKECSVYQIWPASYKDSNDDGIGDIPGIISKLDYIKKLGVDIVWLCPSYKSPQVDMGYDIADYYSIADEYGTVADVEKLIQGCHQRGMKLLMDLVVNHTSDQNEWFKQSRSSKDNEYRNWYVWKPPRFDEQGNRHPPNNWISHFQGSAWQFDELTGEYYLHLYAKEQPDLNWEHPPVRKAVHDIMRFWLDKGCDGFRMDVINFISKDQRFPDAQVKDPRSIWQWADKYYANGPRLHEYLQDLGKILKEYDAFSVGEMPFVKDENEVLNAVRFDRGEINMIFNFEHVDIDHGEYDKFEPGSWKLTDLKNFFERWQTFMYENDGWNALYWENHDQPRCVDRYTHAKEEHRLHASKMLATVLALQAGTPFIYQGQELGMRNVPIEWGMEEYKDIDCLNHWHGLTKEKRFDTKAQQIARQEYQKKSRDNARTPVQWSSAPNGGFTGPNVKPWMSVNPDYVRVNAEKEVDDPNSTYNYWASVLRLRKQELDIFVYGDYQSVDRDSQDIFAYIRGGKILVVCNFTDKALEWDAKANGVQNTKEVLLNNYEGTGVATQKIMGEKWPLRPYEALVVMLKD</sequence>
<name>A0A3A2ZJY5_9EURO</name>
<dbReference type="InterPro" id="IPR017853">
    <property type="entry name" value="GH"/>
</dbReference>
<evidence type="ECO:0000313" key="11">
    <source>
        <dbReference type="EMBL" id="RJE18175.1"/>
    </source>
</evidence>
<feature type="domain" description="Glycosyl hydrolase family 13 catalytic" evidence="10">
    <location>
        <begin position="22"/>
        <end position="441"/>
    </location>
</feature>
<evidence type="ECO:0000256" key="9">
    <source>
        <dbReference type="SAM" id="MobiDB-lite"/>
    </source>
</evidence>
<dbReference type="Pfam" id="PF02806">
    <property type="entry name" value="Alpha-amylase_C"/>
    <property type="match status" value="1"/>
</dbReference>
<dbReference type="InterPro" id="IPR045857">
    <property type="entry name" value="O16G_dom_2"/>
</dbReference>
<evidence type="ECO:0000256" key="2">
    <source>
        <dbReference type="ARBA" id="ARBA00008061"/>
    </source>
</evidence>
<evidence type="ECO:0000313" key="12">
    <source>
        <dbReference type="Proteomes" id="UP000266188"/>
    </source>
</evidence>
<evidence type="ECO:0000256" key="5">
    <source>
        <dbReference type="ARBA" id="ARBA00023295"/>
    </source>
</evidence>
<dbReference type="Proteomes" id="UP000266188">
    <property type="component" value="Unassembled WGS sequence"/>
</dbReference>
<dbReference type="InterPro" id="IPR006048">
    <property type="entry name" value="A-amylase/branching_C"/>
</dbReference>
<evidence type="ECO:0000256" key="7">
    <source>
        <dbReference type="ARBA" id="ARBA00041343"/>
    </source>
</evidence>
<dbReference type="SUPFAM" id="SSF51445">
    <property type="entry name" value="(Trans)glycosidases"/>
    <property type="match status" value="1"/>
</dbReference>
<dbReference type="SUPFAM" id="SSF51011">
    <property type="entry name" value="Glycosyl hydrolase domain"/>
    <property type="match status" value="1"/>
</dbReference>
<dbReference type="STRING" id="2070753.A0A3A2ZJY5"/>
<keyword evidence="12" id="KW-1185">Reference proteome</keyword>
<evidence type="ECO:0000256" key="6">
    <source>
        <dbReference type="ARBA" id="ARBA00026248"/>
    </source>
</evidence>
<keyword evidence="5" id="KW-0326">Glycosidase</keyword>
<evidence type="ECO:0000256" key="8">
    <source>
        <dbReference type="ARBA" id="ARBA00073730"/>
    </source>
</evidence>
<protein>
    <recommendedName>
        <fullName evidence="8">Alpha-glucosidase</fullName>
        <ecNumber evidence="3">3.2.1.20</ecNumber>
    </recommendedName>
    <alternativeName>
        <fullName evidence="7">Maltase</fullName>
    </alternativeName>
</protein>
<dbReference type="Gene3D" id="3.90.400.10">
    <property type="entry name" value="Oligo-1,6-glucosidase, Domain 2"/>
    <property type="match status" value="1"/>
</dbReference>
<comment type="caution">
    <text evidence="11">The sequence shown here is derived from an EMBL/GenBank/DDBJ whole genome shotgun (WGS) entry which is preliminary data.</text>
</comment>
<feature type="compositionally biased region" description="Basic and acidic residues" evidence="9">
    <location>
        <begin position="431"/>
        <end position="440"/>
    </location>
</feature>
<dbReference type="EC" id="3.2.1.20" evidence="3"/>
<dbReference type="FunFam" id="3.20.20.80:FF:000064">
    <property type="entry name" value="Oligo-1,6-glucosidase"/>
    <property type="match status" value="1"/>
</dbReference>
<dbReference type="GO" id="GO:0005987">
    <property type="term" value="P:sucrose catabolic process"/>
    <property type="evidence" value="ECO:0007669"/>
    <property type="project" value="TreeGrafter"/>
</dbReference>
<keyword evidence="4" id="KW-0378">Hydrolase</keyword>
<dbReference type="InterPro" id="IPR013780">
    <property type="entry name" value="Glyco_hydro_b"/>
</dbReference>
<reference evidence="12" key="1">
    <citation type="submission" date="2017-02" db="EMBL/GenBank/DDBJ databases">
        <authorList>
            <person name="Tafer H."/>
            <person name="Lopandic K."/>
        </authorList>
    </citation>
    <scope>NUCLEOTIDE SEQUENCE [LARGE SCALE GENOMIC DNA]</scope>
    <source>
        <strain evidence="12">CBS 366.77</strain>
    </source>
</reference>
<dbReference type="CDD" id="cd11333">
    <property type="entry name" value="AmyAc_SI_OligoGlu_DGase"/>
    <property type="match status" value="1"/>
</dbReference>
<evidence type="ECO:0000259" key="10">
    <source>
        <dbReference type="SMART" id="SM00642"/>
    </source>
</evidence>
<dbReference type="GO" id="GO:0000025">
    <property type="term" value="P:maltose catabolic process"/>
    <property type="evidence" value="ECO:0007669"/>
    <property type="project" value="TreeGrafter"/>
</dbReference>
<evidence type="ECO:0000256" key="3">
    <source>
        <dbReference type="ARBA" id="ARBA00012741"/>
    </source>
</evidence>
<dbReference type="GO" id="GO:0043169">
    <property type="term" value="F:cation binding"/>
    <property type="evidence" value="ECO:0007669"/>
    <property type="project" value="InterPro"/>
</dbReference>
<dbReference type="InterPro" id="IPR006047">
    <property type="entry name" value="GH13_cat_dom"/>
</dbReference>
<evidence type="ECO:0000256" key="4">
    <source>
        <dbReference type="ARBA" id="ARBA00022801"/>
    </source>
</evidence>
<evidence type="ECO:0000256" key="1">
    <source>
        <dbReference type="ARBA" id="ARBA00001657"/>
    </source>
</evidence>
<dbReference type="FunFam" id="3.90.400.10:FF:000003">
    <property type="entry name" value="Probable alpha-glucosidase (Maltase)"/>
    <property type="match status" value="1"/>
</dbReference>
<feature type="region of interest" description="Disordered" evidence="9">
    <location>
        <begin position="431"/>
        <end position="457"/>
    </location>
</feature>
<dbReference type="GO" id="GO:0033934">
    <property type="term" value="F:glucan 1,4-alpha-maltotriohydrolase activity"/>
    <property type="evidence" value="ECO:0007669"/>
    <property type="project" value="TreeGrafter"/>
</dbReference>
<dbReference type="SMART" id="SM00642">
    <property type="entry name" value="Aamy"/>
    <property type="match status" value="1"/>
</dbReference>
<dbReference type="GO" id="GO:0004556">
    <property type="term" value="F:alpha-amylase activity"/>
    <property type="evidence" value="ECO:0007669"/>
    <property type="project" value="TreeGrafter"/>
</dbReference>